<protein>
    <recommendedName>
        <fullName evidence="2">DUF6594 domain-containing protein</fullName>
    </recommendedName>
</protein>
<keyword evidence="4" id="KW-1185">Reference proteome</keyword>
<sequence>MAAVANPSVLKTMPYKPSGYHRLASVMSQDANIAIFRRFQELNMLRLLSLQAEIFDLQGHFQFQCQSDDSSNDPLEVQYSRYFLELRKSGKSASGHQWQMLTELGIKLDEYMQQLSSIESPRKSQLAVLRDWLQDSKGGSCFQMGREARLWDGNLEKDFVTLRANDGENDIFTVWITKLIVGIFRRCCGCGGRVVDEESQLLSYDDSILNTASTIIATVMSSVLPVVTILVLYAVKNTVKRICITIGFTAVFAAFLAIFSTARRIEIFAATATFAAVEVVFIGSALSS</sequence>
<organism evidence="3 4">
    <name type="scientific">Venustampulla echinocandica</name>
    <dbReference type="NCBI Taxonomy" id="2656787"/>
    <lineage>
        <taxon>Eukaryota</taxon>
        <taxon>Fungi</taxon>
        <taxon>Dikarya</taxon>
        <taxon>Ascomycota</taxon>
        <taxon>Pezizomycotina</taxon>
        <taxon>Leotiomycetes</taxon>
        <taxon>Helotiales</taxon>
        <taxon>Pleuroascaceae</taxon>
        <taxon>Venustampulla</taxon>
    </lineage>
</organism>
<dbReference type="STRING" id="2656787.A0A370TR15"/>
<dbReference type="OrthoDB" id="5342093at2759"/>
<dbReference type="Proteomes" id="UP000254866">
    <property type="component" value="Unassembled WGS sequence"/>
</dbReference>
<name>A0A370TR15_9HELO</name>
<dbReference type="PANTHER" id="PTHR34502">
    <property type="entry name" value="DUF6594 DOMAIN-CONTAINING PROTEIN-RELATED"/>
    <property type="match status" value="1"/>
</dbReference>
<evidence type="ECO:0000256" key="1">
    <source>
        <dbReference type="SAM" id="Phobius"/>
    </source>
</evidence>
<dbReference type="AlphaFoldDB" id="A0A370TR15"/>
<proteinExistence type="predicted"/>
<reference evidence="3 4" key="1">
    <citation type="journal article" date="2018" name="IMA Fungus">
        <title>IMA Genome-F 9: Draft genome sequence of Annulohypoxylon stygium, Aspergillus mulundensis, Berkeleyomyces basicola (syn. Thielaviopsis basicola), Ceratocystis smalleyi, two Cercospora beticola strains, Coleophoma cylindrospora, Fusarium fracticaudum, Phialophora cf. hyalina, and Morchella septimelata.</title>
        <authorList>
            <person name="Wingfield B.D."/>
            <person name="Bills G.F."/>
            <person name="Dong Y."/>
            <person name="Huang W."/>
            <person name="Nel W.J."/>
            <person name="Swalarsk-Parry B.S."/>
            <person name="Vaghefi N."/>
            <person name="Wilken P.M."/>
            <person name="An Z."/>
            <person name="de Beer Z.W."/>
            <person name="De Vos L."/>
            <person name="Chen L."/>
            <person name="Duong T.A."/>
            <person name="Gao Y."/>
            <person name="Hammerbacher A."/>
            <person name="Kikkert J.R."/>
            <person name="Li Y."/>
            <person name="Li H."/>
            <person name="Li K."/>
            <person name="Li Q."/>
            <person name="Liu X."/>
            <person name="Ma X."/>
            <person name="Naidoo K."/>
            <person name="Pethybridge S.J."/>
            <person name="Sun J."/>
            <person name="Steenkamp E.T."/>
            <person name="van der Nest M.A."/>
            <person name="van Wyk S."/>
            <person name="Wingfield M.J."/>
            <person name="Xiong C."/>
            <person name="Yue Q."/>
            <person name="Zhang X."/>
        </authorList>
    </citation>
    <scope>NUCLEOTIDE SEQUENCE [LARGE SCALE GENOMIC DNA]</scope>
    <source>
        <strain evidence="3 4">BP 5553</strain>
    </source>
</reference>
<feature type="domain" description="DUF6594" evidence="2">
    <location>
        <begin position="20"/>
        <end position="279"/>
    </location>
</feature>
<keyword evidence="1" id="KW-1133">Transmembrane helix</keyword>
<dbReference type="InterPro" id="IPR046529">
    <property type="entry name" value="DUF6594"/>
</dbReference>
<evidence type="ECO:0000313" key="4">
    <source>
        <dbReference type="Proteomes" id="UP000254866"/>
    </source>
</evidence>
<accession>A0A370TR15</accession>
<feature type="transmembrane region" description="Helical" evidence="1">
    <location>
        <begin position="267"/>
        <end position="286"/>
    </location>
</feature>
<keyword evidence="1" id="KW-0472">Membrane</keyword>
<dbReference type="EMBL" id="NPIC01000003">
    <property type="protein sequence ID" value="RDL37957.1"/>
    <property type="molecule type" value="Genomic_DNA"/>
</dbReference>
<gene>
    <name evidence="3" type="ORF">BP5553_05390</name>
</gene>
<evidence type="ECO:0000313" key="3">
    <source>
        <dbReference type="EMBL" id="RDL37957.1"/>
    </source>
</evidence>
<keyword evidence="1" id="KW-0812">Transmembrane</keyword>
<comment type="caution">
    <text evidence="3">The sequence shown here is derived from an EMBL/GenBank/DDBJ whole genome shotgun (WGS) entry which is preliminary data.</text>
</comment>
<feature type="transmembrane region" description="Helical" evidence="1">
    <location>
        <begin position="215"/>
        <end position="235"/>
    </location>
</feature>
<dbReference type="PANTHER" id="PTHR34502:SF5">
    <property type="entry name" value="DUF6594 DOMAIN-CONTAINING PROTEIN"/>
    <property type="match status" value="1"/>
</dbReference>
<feature type="transmembrane region" description="Helical" evidence="1">
    <location>
        <begin position="242"/>
        <end position="261"/>
    </location>
</feature>
<dbReference type="GeneID" id="43598239"/>
<dbReference type="RefSeq" id="XP_031870613.1">
    <property type="nucleotide sequence ID" value="XM_032014013.1"/>
</dbReference>
<evidence type="ECO:0000259" key="2">
    <source>
        <dbReference type="Pfam" id="PF20237"/>
    </source>
</evidence>
<dbReference type="Pfam" id="PF20237">
    <property type="entry name" value="DUF6594"/>
    <property type="match status" value="1"/>
</dbReference>